<dbReference type="InterPro" id="IPR000182">
    <property type="entry name" value="GNAT_dom"/>
</dbReference>
<dbReference type="PANTHER" id="PTHR13947:SF37">
    <property type="entry name" value="LD18367P"/>
    <property type="match status" value="1"/>
</dbReference>
<dbReference type="SUPFAM" id="SSF55729">
    <property type="entry name" value="Acyl-CoA N-acyltransferases (Nat)"/>
    <property type="match status" value="1"/>
</dbReference>
<evidence type="ECO:0000259" key="2">
    <source>
        <dbReference type="PROSITE" id="PS51186"/>
    </source>
</evidence>
<reference evidence="3" key="1">
    <citation type="journal article" date="2015" name="Nature">
        <title>Complex archaea that bridge the gap between prokaryotes and eukaryotes.</title>
        <authorList>
            <person name="Spang A."/>
            <person name="Saw J.H."/>
            <person name="Jorgensen S.L."/>
            <person name="Zaremba-Niedzwiedzka K."/>
            <person name="Martijn J."/>
            <person name="Lind A.E."/>
            <person name="van Eijk R."/>
            <person name="Schleper C."/>
            <person name="Guy L."/>
            <person name="Ettema T.J."/>
        </authorList>
    </citation>
    <scope>NUCLEOTIDE SEQUENCE</scope>
</reference>
<dbReference type="PANTHER" id="PTHR13947">
    <property type="entry name" value="GNAT FAMILY N-ACETYLTRANSFERASE"/>
    <property type="match status" value="1"/>
</dbReference>
<keyword evidence="1" id="KW-0808">Transferase</keyword>
<dbReference type="EMBL" id="LAZR01002424">
    <property type="protein sequence ID" value="KKN30234.1"/>
    <property type="molecule type" value="Genomic_DNA"/>
</dbReference>
<accession>A0A0F9PJ56</accession>
<evidence type="ECO:0000313" key="3">
    <source>
        <dbReference type="EMBL" id="KKN30234.1"/>
    </source>
</evidence>
<feature type="domain" description="N-acetyltransferase" evidence="2">
    <location>
        <begin position="12"/>
        <end position="163"/>
    </location>
</feature>
<dbReference type="GO" id="GO:0008080">
    <property type="term" value="F:N-acetyltransferase activity"/>
    <property type="evidence" value="ECO:0007669"/>
    <property type="project" value="InterPro"/>
</dbReference>
<name>A0A0F9PJ56_9ZZZZ</name>
<evidence type="ECO:0000256" key="1">
    <source>
        <dbReference type="ARBA" id="ARBA00022679"/>
    </source>
</evidence>
<proteinExistence type="predicted"/>
<dbReference type="Pfam" id="PF00583">
    <property type="entry name" value="Acetyltransf_1"/>
    <property type="match status" value="1"/>
</dbReference>
<dbReference type="InterPro" id="IPR050769">
    <property type="entry name" value="NAT_camello-type"/>
</dbReference>
<organism evidence="3">
    <name type="scientific">marine sediment metagenome</name>
    <dbReference type="NCBI Taxonomy" id="412755"/>
    <lineage>
        <taxon>unclassified sequences</taxon>
        <taxon>metagenomes</taxon>
        <taxon>ecological metagenomes</taxon>
    </lineage>
</organism>
<dbReference type="CDD" id="cd04301">
    <property type="entry name" value="NAT_SF"/>
    <property type="match status" value="1"/>
</dbReference>
<dbReference type="PROSITE" id="PS51186">
    <property type="entry name" value="GNAT"/>
    <property type="match status" value="1"/>
</dbReference>
<gene>
    <name evidence="3" type="ORF">LCGC14_0836170</name>
</gene>
<protein>
    <recommendedName>
        <fullName evidence="2">N-acetyltransferase domain-containing protein</fullName>
    </recommendedName>
</protein>
<dbReference type="Gene3D" id="3.40.630.30">
    <property type="match status" value="1"/>
</dbReference>
<dbReference type="InterPro" id="IPR016181">
    <property type="entry name" value="Acyl_CoA_acyltransferase"/>
</dbReference>
<dbReference type="AlphaFoldDB" id="A0A0F9PJ56"/>
<sequence length="163" mass="19192">MKKMGMVETMEFNYRKVSEKDRDLLEKMYVSDVEKNQKRAEQFANDLIFRLRTIVCISGDKVLGTVSWDRRGGTDDGVIELLALGVSNNHRRKGIAKELILTLINEAKRFFSKEGYKLRIIYLFMEKSNEIAQNFYKYMDFHKVTEIKGFLPQDDGVMWIKYI</sequence>
<comment type="caution">
    <text evidence="3">The sequence shown here is derived from an EMBL/GenBank/DDBJ whole genome shotgun (WGS) entry which is preliminary data.</text>
</comment>